<comment type="caution">
    <text evidence="2">The sequence shown here is derived from an EMBL/GenBank/DDBJ whole genome shotgun (WGS) entry which is preliminary data.</text>
</comment>
<sequence>MGRRSRSDDDDEEYLTLETLLNGYSARTSLIPRIFDTIGSSMFGSVGFRPKSWSGAIISILMKVIFLAIVFISLVRLYLGMASRNLTFGSSAQFEWINENDSERVDVPAMDLVADLAMQFYHTDGSTSTMSGASPIQGIRVMDNTKLDHDRVSTDPYPDRGSSVIGELDVVLGGEDYLLSTLGGSVEADSVTLSGDSFNTDATLSNPLYRTEKVVTTGDSEFTPQQVKAWVKIPSSVAATLKPFMVQAGLVSAGEYKYLENAKAQDTATYGKLTSPHMPTETFLYNPTEILSEPISELVYDSMFLAEQFETLDIYNGMATGAKPTSAELKDIKASYTTVNPSYLTDDRYYTDLALSGGTMFKMDSFIDDTRLQAFLNRFDSGDQRNSTWNAMFNQWRLFISYVNHFEGILDGDGFCAGVGSDFDSMLVPITAVLEPTTDDTTIAIADADIQTFIDTWWPDLDLEPADLPTDSASGETFWDDNGELPWDATLKSHKIEGIMVNNAWVTELTPGEYEMTLEITRFAPTTNHSAVPYSDPSMYPSSPPPTWECSADTYNAGDGCNCGCGAFDPDCLLDRSEDNVIGCGAGQKCSTLGTCVDATADDVVIYISEPCDYWTEPGASFPSFMGKYASYETVEDEDDYWTSQCPNDKVNGFLPADILKYAYCNAPQVLTVDASTDSTHDCEGQCSGTDEFCLKGVVPLYSPAWDETSMEADAKRVVLIPEITESQSLSKVLWTGEMDSTRQQSICVEKPGTGLKDVPVLDGILYGNIAPNETAYAALLVNGGAGAPMPVKDLWTTYMIPGSSIATNQVVEVLYTGEYTDAVTHDSFGDDSRLLLVMVRGVTYEISTPAWTSLQTVITHGGANIANSALVTTAITEIAMQPPAAPDMGASMAQGAVHFTSTGIQAFFLDKAGAASTEDTAEYFSATCHCTASTSYIHPACVSPSILNPGPIMDDLGNSYDDGYSCKDGAGVVPSATLVPSDIKTVYGYTPLYAFTANTPFNSGPTKSIVTGDKVFSLVSTGEGGVMIRSYITVMAQQTDSLMEADDRWMIAPASPYSFNANYFMYAFPEREETSAEYLCPTDIEEEYNGQWRSDTLNCVMDVYSEPDIEDSCGEDTSRFSYSGPALLPVLGQLILNHTVPLFNKKASPKLTDTAKIDRSYIFSFPISTDDIANEREFYNVDRDSVTADGEYSRYTISRDILGKASDACSTVWDKFDDYEEYHADLPGAWPMLEVNLDLVFNKDATEKLLEDRIGFNPTGWGDIGNQYFRVTKWFSFLRSWYREDALDKVASAASESYTVPLDLDVVLGSSDAQMVRLIPGTEYYLYAAVRVQPTFSVGTLGGEDISSWDVSFSSVSLEANPLLPEYANEARLHIVIEGDADSKEVFRVISYTLSDFVAAVGSAFALLGFGSILLEVWISAKDVVTTIYRKIVKKKPARDIESIGVDSSVGSSSDTDEIGVSPLDRDVTVVGEDGFVPNVLVPNTVIDTDYPIVRSTSAGDAELDR</sequence>
<proteinExistence type="predicted"/>
<accession>A0A8J6AWP3</accession>
<protein>
    <submittedName>
        <fullName evidence="2">Uncharacterized protein</fullName>
    </submittedName>
</protein>
<evidence type="ECO:0000256" key="1">
    <source>
        <dbReference type="SAM" id="Phobius"/>
    </source>
</evidence>
<feature type="transmembrane region" description="Helical" evidence="1">
    <location>
        <begin position="56"/>
        <end position="79"/>
    </location>
</feature>
<keyword evidence="1" id="KW-0472">Membrane</keyword>
<dbReference type="Proteomes" id="UP000717585">
    <property type="component" value="Unassembled WGS sequence"/>
</dbReference>
<keyword evidence="1" id="KW-0812">Transmembrane</keyword>
<dbReference type="EMBL" id="JAHDYR010000005">
    <property type="protein sequence ID" value="KAG9396736.1"/>
    <property type="molecule type" value="Genomic_DNA"/>
</dbReference>
<keyword evidence="3" id="KW-1185">Reference proteome</keyword>
<organism evidence="2 3">
    <name type="scientific">Carpediemonas membranifera</name>
    <dbReference type="NCBI Taxonomy" id="201153"/>
    <lineage>
        <taxon>Eukaryota</taxon>
        <taxon>Metamonada</taxon>
        <taxon>Carpediemonas-like organisms</taxon>
        <taxon>Carpediemonas</taxon>
    </lineage>
</organism>
<feature type="transmembrane region" description="Helical" evidence="1">
    <location>
        <begin position="1398"/>
        <end position="1422"/>
    </location>
</feature>
<evidence type="ECO:0000313" key="3">
    <source>
        <dbReference type="Proteomes" id="UP000717585"/>
    </source>
</evidence>
<gene>
    <name evidence="2" type="ORF">J8273_1754</name>
</gene>
<keyword evidence="1" id="KW-1133">Transmembrane helix</keyword>
<evidence type="ECO:0000313" key="2">
    <source>
        <dbReference type="EMBL" id="KAG9396736.1"/>
    </source>
</evidence>
<reference evidence="2" key="1">
    <citation type="submission" date="2021-05" db="EMBL/GenBank/DDBJ databases">
        <title>A free-living protist that lacks canonical eukaryotic 1 DNA replication and segregation systems.</title>
        <authorList>
            <person name="Salas-Leiva D.E."/>
            <person name="Tromer E.C."/>
            <person name="Curtis B.A."/>
            <person name="Jerlstrom-Hultqvist J."/>
            <person name="Kolisko M."/>
            <person name="Yi Z."/>
            <person name="Salas-Leiva J.S."/>
            <person name="Gallot-Lavallee L."/>
            <person name="Kops G.J.P.L."/>
            <person name="Archibald J.M."/>
            <person name="Simpson A.G.B."/>
            <person name="Roger A.J."/>
        </authorList>
    </citation>
    <scope>NUCLEOTIDE SEQUENCE</scope>
    <source>
        <strain evidence="2">BICM</strain>
    </source>
</reference>
<name>A0A8J6AWP3_9EUKA</name>